<evidence type="ECO:0000256" key="6">
    <source>
        <dbReference type="ARBA" id="ARBA00022630"/>
    </source>
</evidence>
<dbReference type="InterPro" id="IPR034183">
    <property type="entry name" value="IVD"/>
</dbReference>
<dbReference type="Gene3D" id="1.20.140.10">
    <property type="entry name" value="Butyryl-CoA Dehydrogenase, subunit A, domain 3"/>
    <property type="match status" value="1"/>
</dbReference>
<evidence type="ECO:0000256" key="2">
    <source>
        <dbReference type="ARBA" id="ARBA00004898"/>
    </source>
</evidence>
<dbReference type="AlphaFoldDB" id="A0AAE3HXL0"/>
<evidence type="ECO:0000256" key="11">
    <source>
        <dbReference type="PIRSR" id="PIRSR634183-1"/>
    </source>
</evidence>
<evidence type="ECO:0000256" key="10">
    <source>
        <dbReference type="ARBA" id="ARBA00052875"/>
    </source>
</evidence>
<dbReference type="Gene3D" id="1.10.540.10">
    <property type="entry name" value="Acyl-CoA dehydrogenase/oxidase, N-terminal domain"/>
    <property type="match status" value="1"/>
</dbReference>
<organism evidence="18 19">
    <name type="scientific">Candidatus Berkiella aquae</name>
    <dbReference type="NCBI Taxonomy" id="295108"/>
    <lineage>
        <taxon>Bacteria</taxon>
        <taxon>Pseudomonadati</taxon>
        <taxon>Pseudomonadota</taxon>
        <taxon>Gammaproteobacteria</taxon>
        <taxon>Candidatus Berkiellales</taxon>
        <taxon>Candidatus Berkiellaceae</taxon>
        <taxon>Candidatus Berkiella</taxon>
    </lineage>
</organism>
<reference evidence="18" key="1">
    <citation type="journal article" date="2016" name="Genome Announc.">
        <title>Draft Genome Sequences of Two Novel Amoeba-Resistant Intranuclear Bacteria, 'Candidatus Berkiella cookevillensis' and 'Candidatus Berkiella aquae'.</title>
        <authorList>
            <person name="Mehari Y.T."/>
            <person name="Arivett B.A."/>
            <person name="Farone A.L."/>
            <person name="Gunderson J.H."/>
            <person name="Farone M.B."/>
        </authorList>
    </citation>
    <scope>NUCLEOTIDE SEQUENCE</scope>
    <source>
        <strain evidence="18">HT99</strain>
    </source>
</reference>
<comment type="caution">
    <text evidence="18">The sequence shown here is derived from an EMBL/GenBank/DDBJ whole genome shotgun (WGS) entry which is preliminary data.</text>
</comment>
<feature type="binding site" evidence="12">
    <location>
        <begin position="364"/>
        <end position="365"/>
    </location>
    <ligand>
        <name>substrate</name>
    </ligand>
</feature>
<feature type="domain" description="Acyl-CoA oxidase/dehydrogenase middle" evidence="16">
    <location>
        <begin position="122"/>
        <end position="217"/>
    </location>
</feature>
<accession>A0AAE3HXL0</accession>
<dbReference type="InterPro" id="IPR037069">
    <property type="entry name" value="AcylCoA_DH/ox_N_sf"/>
</dbReference>
<evidence type="ECO:0000256" key="14">
    <source>
        <dbReference type="RuleBase" id="RU362125"/>
    </source>
</evidence>
<dbReference type="Pfam" id="PF00441">
    <property type="entry name" value="Acyl-CoA_dh_1"/>
    <property type="match status" value="1"/>
</dbReference>
<evidence type="ECO:0000259" key="15">
    <source>
        <dbReference type="Pfam" id="PF00441"/>
    </source>
</evidence>
<dbReference type="InterPro" id="IPR009100">
    <property type="entry name" value="AcylCoA_DH/oxidase_NM_dom_sf"/>
</dbReference>
<keyword evidence="19" id="KW-1185">Reference proteome</keyword>
<evidence type="ECO:0000256" key="1">
    <source>
        <dbReference type="ARBA" id="ARBA00001974"/>
    </source>
</evidence>
<dbReference type="PIRSF" id="PIRSF016578">
    <property type="entry name" value="HsaA"/>
    <property type="match status" value="1"/>
</dbReference>
<evidence type="ECO:0000313" key="19">
    <source>
        <dbReference type="Proteomes" id="UP000051497"/>
    </source>
</evidence>
<dbReference type="InterPro" id="IPR036250">
    <property type="entry name" value="AcylCo_DH-like_C"/>
</dbReference>
<dbReference type="PROSITE" id="PS00073">
    <property type="entry name" value="ACYL_COA_DH_2"/>
    <property type="match status" value="1"/>
</dbReference>
<keyword evidence="6 14" id="KW-0285">Flavoprotein</keyword>
<dbReference type="SUPFAM" id="SSF47203">
    <property type="entry name" value="Acyl-CoA dehydrogenase C-terminal domain-like"/>
    <property type="match status" value="1"/>
</dbReference>
<feature type="binding site" evidence="13">
    <location>
        <begin position="156"/>
        <end position="158"/>
    </location>
    <ligand>
        <name>FAD</name>
        <dbReference type="ChEBI" id="CHEBI:57692"/>
    </ligand>
</feature>
<feature type="binding site" evidence="13">
    <location>
        <begin position="366"/>
        <end position="368"/>
    </location>
    <ligand>
        <name>FAD</name>
        <dbReference type="ChEBI" id="CHEBI:57692"/>
    </ligand>
</feature>
<evidence type="ECO:0000256" key="13">
    <source>
        <dbReference type="PIRSR" id="PIRSR634183-3"/>
    </source>
</evidence>
<keyword evidence="8" id="KW-0809">Transit peptide</keyword>
<evidence type="ECO:0000256" key="5">
    <source>
        <dbReference type="ARBA" id="ARBA00018258"/>
    </source>
</evidence>
<dbReference type="SUPFAM" id="SSF56645">
    <property type="entry name" value="Acyl-CoA dehydrogenase NM domain-like"/>
    <property type="match status" value="1"/>
</dbReference>
<feature type="binding site" evidence="13">
    <location>
        <position position="279"/>
    </location>
    <ligand>
        <name>FAD</name>
        <dbReference type="ChEBI" id="CHEBI:57692"/>
    </ligand>
</feature>
<dbReference type="EMBL" id="LKAJ02000001">
    <property type="protein sequence ID" value="MCS5712393.1"/>
    <property type="molecule type" value="Genomic_DNA"/>
</dbReference>
<dbReference type="PANTHER" id="PTHR43884">
    <property type="entry name" value="ACYL-COA DEHYDROGENASE"/>
    <property type="match status" value="1"/>
</dbReference>
<evidence type="ECO:0000256" key="9">
    <source>
        <dbReference type="ARBA" id="ARBA00023002"/>
    </source>
</evidence>
<evidence type="ECO:0000256" key="7">
    <source>
        <dbReference type="ARBA" id="ARBA00022827"/>
    </source>
</evidence>
<proteinExistence type="inferred from homology"/>
<feature type="binding site" evidence="13">
    <location>
        <begin position="337"/>
        <end position="341"/>
    </location>
    <ligand>
        <name>FAD</name>
        <dbReference type="ChEBI" id="CHEBI:57692"/>
    </ligand>
</feature>
<keyword evidence="9 14" id="KW-0560">Oxidoreductase</keyword>
<feature type="binding site" evidence="13">
    <location>
        <position position="268"/>
    </location>
    <ligand>
        <name>FAD</name>
        <dbReference type="ChEBI" id="CHEBI:57692"/>
    </ligand>
</feature>
<dbReference type="RefSeq" id="WP_075065531.1">
    <property type="nucleotide sequence ID" value="NZ_LKAJ02000001.1"/>
</dbReference>
<reference evidence="18" key="2">
    <citation type="submission" date="2021-06" db="EMBL/GenBank/DDBJ databases">
        <title>Genomic Description and Analysis of Intracellular Bacteria, Candidatus Berkiella cookevillensis and Candidatus Berkiella aquae.</title>
        <authorList>
            <person name="Kidane D.T."/>
            <person name="Mehari Y.T."/>
            <person name="Rice F.C."/>
            <person name="Arivett B.A."/>
            <person name="Farone A.L."/>
            <person name="Berk S.G."/>
            <person name="Farone M.B."/>
        </authorList>
    </citation>
    <scope>NUCLEOTIDE SEQUENCE</scope>
    <source>
        <strain evidence="18">HT99</strain>
    </source>
</reference>
<dbReference type="InterPro" id="IPR006091">
    <property type="entry name" value="Acyl-CoA_Oxase/DH_mid-dom"/>
</dbReference>
<protein>
    <recommendedName>
        <fullName evidence="5">Isovaleryl-CoA dehydrogenase, mitochondrial</fullName>
        <ecNumber evidence="4">1.3.8.4</ecNumber>
    </recommendedName>
</protein>
<feature type="domain" description="Acyl-CoA dehydrogenase/oxidase N-terminal" evidence="17">
    <location>
        <begin position="7"/>
        <end position="118"/>
    </location>
</feature>
<dbReference type="PANTHER" id="PTHR43884:SF12">
    <property type="entry name" value="ISOVALERYL-COA DEHYDROGENASE, MITOCHONDRIAL-RELATED"/>
    <property type="match status" value="1"/>
</dbReference>
<evidence type="ECO:0000259" key="17">
    <source>
        <dbReference type="Pfam" id="PF02771"/>
    </source>
</evidence>
<gene>
    <name evidence="18" type="ORF">HT99x_013205</name>
</gene>
<dbReference type="FunFam" id="1.10.540.10:FF:000007">
    <property type="entry name" value="Isovaleryl-CoA dehydrogenase, mitochondrial"/>
    <property type="match status" value="1"/>
</dbReference>
<dbReference type="EC" id="1.3.8.4" evidence="4"/>
<dbReference type="Pfam" id="PF02770">
    <property type="entry name" value="Acyl-CoA_dh_M"/>
    <property type="match status" value="1"/>
</dbReference>
<dbReference type="Pfam" id="PF02771">
    <property type="entry name" value="Acyl-CoA_dh_N"/>
    <property type="match status" value="1"/>
</dbReference>
<dbReference type="FunFam" id="2.40.110.10:FF:000004">
    <property type="entry name" value="Isovaleryl-CoA dehydrogenase, mitochondrial"/>
    <property type="match status" value="1"/>
</dbReference>
<dbReference type="InterPro" id="IPR009075">
    <property type="entry name" value="AcylCo_DH/oxidase_C"/>
</dbReference>
<evidence type="ECO:0000259" key="16">
    <source>
        <dbReference type="Pfam" id="PF02770"/>
    </source>
</evidence>
<feature type="binding site" evidence="12">
    <location>
        <position position="132"/>
    </location>
    <ligand>
        <name>substrate</name>
    </ligand>
</feature>
<comment type="pathway">
    <text evidence="2">Amino-acid degradation; L-leucine degradation; (S)-3-hydroxy-3-methylglutaryl-CoA from 3-isovaleryl-CoA: step 1/3.</text>
</comment>
<evidence type="ECO:0000256" key="12">
    <source>
        <dbReference type="PIRSR" id="PIRSR634183-2"/>
    </source>
</evidence>
<evidence type="ECO:0000256" key="8">
    <source>
        <dbReference type="ARBA" id="ARBA00022946"/>
    </source>
</evidence>
<dbReference type="GO" id="GO:0006552">
    <property type="term" value="P:L-leucine catabolic process"/>
    <property type="evidence" value="ECO:0007669"/>
    <property type="project" value="TreeGrafter"/>
</dbReference>
<dbReference type="InterPro" id="IPR046373">
    <property type="entry name" value="Acyl-CoA_Oxase/DH_mid-dom_sf"/>
</dbReference>
<dbReference type="GO" id="GO:0050660">
    <property type="term" value="F:flavin adenine dinucleotide binding"/>
    <property type="evidence" value="ECO:0007669"/>
    <property type="project" value="InterPro"/>
</dbReference>
<sequence length="383" mass="41604">MISGLSETASLIRDTVYEFAQREIAPLAQQIDETNTFPAALWQKMGALGLLGITVKEEFGGSQLGYLAHVIAMEEISRASASIGLSYGAHSNLCVNQIHRNGTPEQKLKYLPKLLSGEHVGALAMSESGSGSDVMSLSLNATRHGDFYRLNGSKMWITNGPDANILIVYARTDKDKGPKGITAFIIEKDFPGYKTAQKLDKLGMRGSNTCELVFEDCDVPAENILGTLNDGASVLMSGLNYERLILAAGPVGIMQACLDVVVPYVHERKQFGKAIGQYQFIQGKVADMYTALSASRAFLYQLAQHVDNSQILDNKDAAAVILFTSEHATQIALEAIQCLGGNGYVNEYPTGRLLRDAKLYEIGAGTSEIRRIIIGREIFNEGN</sequence>
<dbReference type="Gene3D" id="2.40.110.10">
    <property type="entry name" value="Butyryl-CoA Dehydrogenase, subunit A, domain 2"/>
    <property type="match status" value="1"/>
</dbReference>
<dbReference type="Proteomes" id="UP000051497">
    <property type="component" value="Unassembled WGS sequence"/>
</dbReference>
<dbReference type="InterPro" id="IPR006089">
    <property type="entry name" value="Acyl-CoA_DH_CS"/>
</dbReference>
<feature type="binding site" evidence="13">
    <location>
        <begin position="123"/>
        <end position="132"/>
    </location>
    <ligand>
        <name>FAD</name>
        <dbReference type="ChEBI" id="CHEBI:57692"/>
    </ligand>
</feature>
<dbReference type="CDD" id="cd01156">
    <property type="entry name" value="IVD"/>
    <property type="match status" value="1"/>
</dbReference>
<dbReference type="GO" id="GO:0008470">
    <property type="term" value="F:3-methylbutanoyl-CoA dehydrogenase activity"/>
    <property type="evidence" value="ECO:0007669"/>
    <property type="project" value="UniProtKB-EC"/>
</dbReference>
<evidence type="ECO:0000313" key="18">
    <source>
        <dbReference type="EMBL" id="MCS5712393.1"/>
    </source>
</evidence>
<keyword evidence="7 13" id="KW-0274">FAD</keyword>
<comment type="similarity">
    <text evidence="3 14">Belongs to the acyl-CoA dehydrogenase family.</text>
</comment>
<comment type="catalytic activity">
    <reaction evidence="10">
        <text>3-methylbutanoyl-CoA + oxidized [electron-transfer flavoprotein] + H(+) = 3-methylbut-2-enoyl-CoA + reduced [electron-transfer flavoprotein]</text>
        <dbReference type="Rhea" id="RHEA:12276"/>
        <dbReference type="Rhea" id="RHEA-COMP:10685"/>
        <dbReference type="Rhea" id="RHEA-COMP:10686"/>
        <dbReference type="ChEBI" id="CHEBI:15378"/>
        <dbReference type="ChEBI" id="CHEBI:57344"/>
        <dbReference type="ChEBI" id="CHEBI:57345"/>
        <dbReference type="ChEBI" id="CHEBI:57692"/>
        <dbReference type="ChEBI" id="CHEBI:58307"/>
        <dbReference type="EC" id="1.3.8.4"/>
    </reaction>
</comment>
<feature type="active site" description="Proton acceptor" evidence="11">
    <location>
        <position position="242"/>
    </location>
</feature>
<name>A0AAE3HXL0_9GAMM</name>
<dbReference type="FunFam" id="1.20.140.10:FF:000003">
    <property type="entry name" value="isovaleryl-CoA dehydrogenase, mitochondrial"/>
    <property type="match status" value="1"/>
</dbReference>
<dbReference type="InterPro" id="IPR013786">
    <property type="entry name" value="AcylCoA_DH/ox_N"/>
</dbReference>
<comment type="cofactor">
    <cofactor evidence="1 13 14">
        <name>FAD</name>
        <dbReference type="ChEBI" id="CHEBI:57692"/>
    </cofactor>
</comment>
<evidence type="ECO:0000256" key="4">
    <source>
        <dbReference type="ARBA" id="ARBA00012044"/>
    </source>
</evidence>
<evidence type="ECO:0000256" key="3">
    <source>
        <dbReference type="ARBA" id="ARBA00009347"/>
    </source>
</evidence>
<dbReference type="PROSITE" id="PS00072">
    <property type="entry name" value="ACYL_COA_DH_1"/>
    <property type="match status" value="1"/>
</dbReference>
<feature type="domain" description="Acyl-CoA dehydrogenase/oxidase C-terminal" evidence="15">
    <location>
        <begin position="229"/>
        <end position="378"/>
    </location>
</feature>